<sequence length="93" mass="10029">MSKRKSTPPWAQVPTGITIFATPEGWRHSIWAGGFICGRLDLPAEAGDDDAKAAARTMVVSLAADIHNVTLEIDWTAGKTPRSWNGTARPAEQ</sequence>
<proteinExistence type="predicted"/>
<gene>
    <name evidence="1" type="ORF">ACEZDE_17175</name>
</gene>
<reference evidence="1 2" key="1">
    <citation type="submission" date="2024-09" db="EMBL/GenBank/DDBJ databases">
        <authorList>
            <person name="Lee S.D."/>
        </authorList>
    </citation>
    <scope>NUCLEOTIDE SEQUENCE [LARGE SCALE GENOMIC DNA]</scope>
    <source>
        <strain evidence="1 2">N8-3</strain>
    </source>
</reference>
<accession>A0ABV6VXG4</accession>
<name>A0ABV6VXG4_9ACTN</name>
<dbReference type="RefSeq" id="WP_380537155.1">
    <property type="nucleotide sequence ID" value="NZ_JBHFAB010000012.1"/>
</dbReference>
<evidence type="ECO:0000313" key="1">
    <source>
        <dbReference type="EMBL" id="MFC1418358.1"/>
    </source>
</evidence>
<protein>
    <submittedName>
        <fullName evidence="1">Uncharacterized protein</fullName>
    </submittedName>
</protein>
<evidence type="ECO:0000313" key="2">
    <source>
        <dbReference type="Proteomes" id="UP001592531"/>
    </source>
</evidence>
<comment type="caution">
    <text evidence="1">The sequence shown here is derived from an EMBL/GenBank/DDBJ whole genome shotgun (WGS) entry which is preliminary data.</text>
</comment>
<keyword evidence="2" id="KW-1185">Reference proteome</keyword>
<organism evidence="1 2">
    <name type="scientific">Streptacidiphilus cavernicola</name>
    <dbReference type="NCBI Taxonomy" id="3342716"/>
    <lineage>
        <taxon>Bacteria</taxon>
        <taxon>Bacillati</taxon>
        <taxon>Actinomycetota</taxon>
        <taxon>Actinomycetes</taxon>
        <taxon>Kitasatosporales</taxon>
        <taxon>Streptomycetaceae</taxon>
        <taxon>Streptacidiphilus</taxon>
    </lineage>
</organism>
<dbReference type="EMBL" id="JBHFAB010000012">
    <property type="protein sequence ID" value="MFC1418358.1"/>
    <property type="molecule type" value="Genomic_DNA"/>
</dbReference>
<dbReference type="Proteomes" id="UP001592531">
    <property type="component" value="Unassembled WGS sequence"/>
</dbReference>